<accession>A0ABU6XT50</accession>
<organism evidence="3 4">
    <name type="scientific">Stylosanthes scabra</name>
    <dbReference type="NCBI Taxonomy" id="79078"/>
    <lineage>
        <taxon>Eukaryota</taxon>
        <taxon>Viridiplantae</taxon>
        <taxon>Streptophyta</taxon>
        <taxon>Embryophyta</taxon>
        <taxon>Tracheophyta</taxon>
        <taxon>Spermatophyta</taxon>
        <taxon>Magnoliopsida</taxon>
        <taxon>eudicotyledons</taxon>
        <taxon>Gunneridae</taxon>
        <taxon>Pentapetalae</taxon>
        <taxon>rosids</taxon>
        <taxon>fabids</taxon>
        <taxon>Fabales</taxon>
        <taxon>Fabaceae</taxon>
        <taxon>Papilionoideae</taxon>
        <taxon>50 kb inversion clade</taxon>
        <taxon>dalbergioids sensu lato</taxon>
        <taxon>Dalbergieae</taxon>
        <taxon>Pterocarpus clade</taxon>
        <taxon>Stylosanthes</taxon>
    </lineage>
</organism>
<protein>
    <recommendedName>
        <fullName evidence="2">Aminotransferase-like plant mobile domain-containing protein</fullName>
    </recommendedName>
</protein>
<dbReference type="Pfam" id="PF10536">
    <property type="entry name" value="PMD"/>
    <property type="match status" value="1"/>
</dbReference>
<evidence type="ECO:0000313" key="4">
    <source>
        <dbReference type="Proteomes" id="UP001341840"/>
    </source>
</evidence>
<feature type="domain" description="Aminotransferase-like plant mobile" evidence="2">
    <location>
        <begin position="28"/>
        <end position="162"/>
    </location>
</feature>
<dbReference type="PANTHER" id="PTHR46033:SF1">
    <property type="entry name" value="PROTEIN MAIN-LIKE 2"/>
    <property type="match status" value="1"/>
</dbReference>
<feature type="region of interest" description="Disordered" evidence="1">
    <location>
        <begin position="181"/>
        <end position="225"/>
    </location>
</feature>
<name>A0ABU6XT50_9FABA</name>
<reference evidence="3 4" key="1">
    <citation type="journal article" date="2023" name="Plants (Basel)">
        <title>Bridging the Gap: Combining Genomics and Transcriptomics Approaches to Understand Stylosanthes scabra, an Orphan Legume from the Brazilian Caatinga.</title>
        <authorList>
            <person name="Ferreira-Neto J.R.C."/>
            <person name="da Silva M.D."/>
            <person name="Binneck E."/>
            <person name="de Melo N.F."/>
            <person name="da Silva R.H."/>
            <person name="de Melo A.L.T.M."/>
            <person name="Pandolfi V."/>
            <person name="Bustamante F.O."/>
            <person name="Brasileiro-Vidal A.C."/>
            <person name="Benko-Iseppon A.M."/>
        </authorList>
    </citation>
    <scope>NUCLEOTIDE SEQUENCE [LARGE SCALE GENOMIC DNA]</scope>
    <source>
        <tissue evidence="3">Leaves</tissue>
    </source>
</reference>
<dbReference type="InterPro" id="IPR044824">
    <property type="entry name" value="MAIN-like"/>
</dbReference>
<proteinExistence type="predicted"/>
<keyword evidence="4" id="KW-1185">Reference proteome</keyword>
<dbReference type="EMBL" id="JASCZI010213068">
    <property type="protein sequence ID" value="MED6200791.1"/>
    <property type="molecule type" value="Genomic_DNA"/>
</dbReference>
<dbReference type="PANTHER" id="PTHR46033">
    <property type="entry name" value="PROTEIN MAIN-LIKE 2"/>
    <property type="match status" value="1"/>
</dbReference>
<sequence length="225" mass="26074">MSEIPVPAPPRLSDLPQCARGLQAGTLLVWRYRLDRCRVEDFRWMPYGSDDLRFLSPDWIRSGPEIRAWWSVVPIVCFNLVHMHHVDRVMRQLGADQSIPVDLVNVDAFLTTTGKGEDVWWPTHRTNRAWYESWMRHATDPVVIQIFPKPDFRGNQEYLDWWDRACRSRFLSDDGLLDNPRVQALPPDIRSTPSQPPPDIPLPLNAPAHRRRRGGRARDTGGPVR</sequence>
<evidence type="ECO:0000313" key="3">
    <source>
        <dbReference type="EMBL" id="MED6200791.1"/>
    </source>
</evidence>
<dbReference type="InterPro" id="IPR019557">
    <property type="entry name" value="AminoTfrase-like_pln_mobile"/>
</dbReference>
<evidence type="ECO:0000256" key="1">
    <source>
        <dbReference type="SAM" id="MobiDB-lite"/>
    </source>
</evidence>
<gene>
    <name evidence="3" type="ORF">PIB30_088676</name>
</gene>
<dbReference type="Proteomes" id="UP001341840">
    <property type="component" value="Unassembled WGS sequence"/>
</dbReference>
<evidence type="ECO:0000259" key="2">
    <source>
        <dbReference type="Pfam" id="PF10536"/>
    </source>
</evidence>
<comment type="caution">
    <text evidence="3">The sequence shown here is derived from an EMBL/GenBank/DDBJ whole genome shotgun (WGS) entry which is preliminary data.</text>
</comment>